<sequence>MRAVLRVPRAAGGGAGQRLLRRGRGGGRGGVDLACPALGCDGGDCERCGADPLRPHGPTWALSRAAAAELLADPGRPLGLCRDEPLRVDGEPSTCGAAIDAGHLSCAHDLCFDCPYAGFCERTCGFCVPSAPCDRAGTCPAPPAAPSQPPSQHPYLGDTLGAPPGAPLGATGYYCVLLTGTVCPIPDITHQTRSSPALRLAEYRRSLAAWSAWAAVGLDDDDDASSPAPGARARVFFAENSGLGLGELRSLAPGVTLLSSHDREPLGGRGKGYAEHRALRWAVAQPEMAGCGVVVKVTGRYFVPGLAGELERLAELPDRPDVVVQSTPSDWNMWEETGGVVRSEVVGFRPDLVDFLFGGQDEQVGEPMERVLQLRVMQVEREGGRVERFGGMPVDGTRNAEGKVVTML</sequence>
<reference evidence="1 2" key="1">
    <citation type="journal article" date="2023" name="Commun. Biol.">
        <title>Genome analysis of Parmales, the sister group of diatoms, reveals the evolutionary specialization of diatoms from phago-mixotrophs to photoautotrophs.</title>
        <authorList>
            <person name="Ban H."/>
            <person name="Sato S."/>
            <person name="Yoshikawa S."/>
            <person name="Yamada K."/>
            <person name="Nakamura Y."/>
            <person name="Ichinomiya M."/>
            <person name="Sato N."/>
            <person name="Blanc-Mathieu R."/>
            <person name="Endo H."/>
            <person name="Kuwata A."/>
            <person name="Ogata H."/>
        </authorList>
    </citation>
    <scope>NUCLEOTIDE SEQUENCE [LARGE SCALE GENOMIC DNA]</scope>
</reference>
<organism evidence="1 2">
    <name type="scientific">Tetraparma gracilis</name>
    <dbReference type="NCBI Taxonomy" id="2962635"/>
    <lineage>
        <taxon>Eukaryota</taxon>
        <taxon>Sar</taxon>
        <taxon>Stramenopiles</taxon>
        <taxon>Ochrophyta</taxon>
        <taxon>Bolidophyceae</taxon>
        <taxon>Parmales</taxon>
        <taxon>Triparmaceae</taxon>
        <taxon>Tetraparma</taxon>
    </lineage>
</organism>
<protein>
    <submittedName>
        <fullName evidence="1">Uncharacterized protein</fullName>
    </submittedName>
</protein>
<name>A0ABQ6M3T5_9STRA</name>
<evidence type="ECO:0000313" key="1">
    <source>
        <dbReference type="EMBL" id="GMI19017.1"/>
    </source>
</evidence>
<comment type="caution">
    <text evidence="1">The sequence shown here is derived from an EMBL/GenBank/DDBJ whole genome shotgun (WGS) entry which is preliminary data.</text>
</comment>
<accession>A0ABQ6M3T5</accession>
<evidence type="ECO:0000313" key="2">
    <source>
        <dbReference type="Proteomes" id="UP001165060"/>
    </source>
</evidence>
<proteinExistence type="predicted"/>
<dbReference type="Proteomes" id="UP001165060">
    <property type="component" value="Unassembled WGS sequence"/>
</dbReference>
<dbReference type="EMBL" id="BRYB01002397">
    <property type="protein sequence ID" value="GMI19017.1"/>
    <property type="molecule type" value="Genomic_DNA"/>
</dbReference>
<gene>
    <name evidence="1" type="ORF">TeGR_g6009</name>
</gene>
<keyword evidence="2" id="KW-1185">Reference proteome</keyword>